<reference evidence="1" key="1">
    <citation type="submission" date="2022-06" db="EMBL/GenBank/DDBJ databases">
        <authorList>
            <person name="Ping M."/>
        </authorList>
    </citation>
    <scope>NUCLEOTIDE SEQUENCE</scope>
    <source>
        <strain evidence="1">JCM11759T</strain>
        <plasmid evidence="1">unnamed1</plasmid>
    </source>
</reference>
<evidence type="ECO:0000313" key="2">
    <source>
        <dbReference type="Proteomes" id="UP001055940"/>
    </source>
</evidence>
<dbReference type="EMBL" id="CP099838">
    <property type="protein sequence ID" value="USY23623.1"/>
    <property type="molecule type" value="Genomic_DNA"/>
</dbReference>
<dbReference type="RefSeq" id="WP_254422277.1">
    <property type="nucleotide sequence ID" value="NZ_BAAAJB010000040.1"/>
</dbReference>
<name>A0ABY5DJU7_9ACTN</name>
<dbReference type="Proteomes" id="UP001055940">
    <property type="component" value="Plasmid unnamed1"/>
</dbReference>
<protein>
    <submittedName>
        <fullName evidence="1">Uncharacterized protein</fullName>
    </submittedName>
</protein>
<geneLocation type="plasmid" evidence="1 2">
    <name>unnamed1</name>
</geneLocation>
<sequence length="82" mass="9056">MNEQDIRDRVAEIAALNDRGEHDAAREAEHILYRELLLWIANGVEDPAGLAKVATVATLQEAFRADAEKPPADSPHSPEGRR</sequence>
<keyword evidence="1" id="KW-0614">Plasmid</keyword>
<accession>A0ABY5DJU7</accession>
<organism evidence="1 2">
    <name type="scientific">Nocardiopsis exhalans</name>
    <dbReference type="NCBI Taxonomy" id="163604"/>
    <lineage>
        <taxon>Bacteria</taxon>
        <taxon>Bacillati</taxon>
        <taxon>Actinomycetota</taxon>
        <taxon>Actinomycetes</taxon>
        <taxon>Streptosporangiales</taxon>
        <taxon>Nocardiopsidaceae</taxon>
        <taxon>Nocardiopsis</taxon>
    </lineage>
</organism>
<evidence type="ECO:0000313" key="1">
    <source>
        <dbReference type="EMBL" id="USY23623.1"/>
    </source>
</evidence>
<gene>
    <name evidence="1" type="ORF">NE857_33900</name>
</gene>
<proteinExistence type="predicted"/>
<keyword evidence="2" id="KW-1185">Reference proteome</keyword>